<protein>
    <recommendedName>
        <fullName evidence="4">G-protein coupled receptors family 1 profile domain-containing protein</fullName>
    </recommendedName>
</protein>
<evidence type="ECO:0000256" key="1">
    <source>
        <dbReference type="SAM" id="Phobius"/>
    </source>
</evidence>
<dbReference type="Gene3D" id="1.20.1070.10">
    <property type="entry name" value="Rhodopsin 7-helix transmembrane proteins"/>
    <property type="match status" value="1"/>
</dbReference>
<organism evidence="2 3">
    <name type="scientific">Cercopithifilaria johnstoni</name>
    <dbReference type="NCBI Taxonomy" id="2874296"/>
    <lineage>
        <taxon>Eukaryota</taxon>
        <taxon>Metazoa</taxon>
        <taxon>Ecdysozoa</taxon>
        <taxon>Nematoda</taxon>
        <taxon>Chromadorea</taxon>
        <taxon>Rhabditida</taxon>
        <taxon>Spirurina</taxon>
        <taxon>Spiruromorpha</taxon>
        <taxon>Filarioidea</taxon>
        <taxon>Onchocercidae</taxon>
        <taxon>Cercopithifilaria</taxon>
    </lineage>
</organism>
<gene>
    <name evidence="2" type="ORF">CJOHNSTONI_LOCUS2339</name>
</gene>
<dbReference type="EMBL" id="CAKAEH010000821">
    <property type="protein sequence ID" value="CAG9531989.1"/>
    <property type="molecule type" value="Genomic_DNA"/>
</dbReference>
<feature type="transmembrane region" description="Helical" evidence="1">
    <location>
        <begin position="6"/>
        <end position="25"/>
    </location>
</feature>
<proteinExistence type="predicted"/>
<dbReference type="SUPFAM" id="SSF81321">
    <property type="entry name" value="Family A G protein-coupled receptor-like"/>
    <property type="match status" value="1"/>
</dbReference>
<dbReference type="OrthoDB" id="5869434at2759"/>
<evidence type="ECO:0000313" key="2">
    <source>
        <dbReference type="EMBL" id="CAG9531989.1"/>
    </source>
</evidence>
<reference evidence="2" key="1">
    <citation type="submission" date="2021-09" db="EMBL/GenBank/DDBJ databases">
        <authorList>
            <consortium name="Pathogen Informatics"/>
        </authorList>
    </citation>
    <scope>NUCLEOTIDE SEQUENCE</scope>
</reference>
<evidence type="ECO:0008006" key="4">
    <source>
        <dbReference type="Google" id="ProtNLM"/>
    </source>
</evidence>
<sequence length="158" mass="17762">SSYLVLSVVFLNSGFLGISMISLGVKRVMDTAHGEHAIDHYQCVLDVPILLLTAEFISGWSLLMHSLERLCVVAFPIYYYTKSTRLSHLLIAAQYIITFVAITSTVIASLIEPPRHISHFCMLQDAYSHQFYEALLLLSSFASMLSIIIMVFVVFLLK</sequence>
<comment type="caution">
    <text evidence="2">The sequence shown here is derived from an EMBL/GenBank/DDBJ whole genome shotgun (WGS) entry which is preliminary data.</text>
</comment>
<name>A0A8J2PR91_9BILA</name>
<dbReference type="Proteomes" id="UP000746747">
    <property type="component" value="Unassembled WGS sequence"/>
</dbReference>
<keyword evidence="3" id="KW-1185">Reference proteome</keyword>
<feature type="non-terminal residue" evidence="2">
    <location>
        <position position="1"/>
    </location>
</feature>
<keyword evidence="1" id="KW-1133">Transmembrane helix</keyword>
<feature type="non-terminal residue" evidence="2">
    <location>
        <position position="158"/>
    </location>
</feature>
<dbReference type="AlphaFoldDB" id="A0A8J2PR91"/>
<keyword evidence="1" id="KW-0812">Transmembrane</keyword>
<accession>A0A8J2PR91</accession>
<keyword evidence="1" id="KW-0472">Membrane</keyword>
<feature type="transmembrane region" description="Helical" evidence="1">
    <location>
        <begin position="89"/>
        <end position="111"/>
    </location>
</feature>
<evidence type="ECO:0000313" key="3">
    <source>
        <dbReference type="Proteomes" id="UP000746747"/>
    </source>
</evidence>
<feature type="transmembrane region" description="Helical" evidence="1">
    <location>
        <begin position="131"/>
        <end position="157"/>
    </location>
</feature>